<proteinExistence type="predicted"/>
<gene>
    <name evidence="1" type="ORF">E2C01_058616</name>
</gene>
<name>A0A5B7H3H2_PORTR</name>
<organism evidence="1 2">
    <name type="scientific">Portunus trituberculatus</name>
    <name type="common">Swimming crab</name>
    <name type="synonym">Neptunus trituberculatus</name>
    <dbReference type="NCBI Taxonomy" id="210409"/>
    <lineage>
        <taxon>Eukaryota</taxon>
        <taxon>Metazoa</taxon>
        <taxon>Ecdysozoa</taxon>
        <taxon>Arthropoda</taxon>
        <taxon>Crustacea</taxon>
        <taxon>Multicrustacea</taxon>
        <taxon>Malacostraca</taxon>
        <taxon>Eumalacostraca</taxon>
        <taxon>Eucarida</taxon>
        <taxon>Decapoda</taxon>
        <taxon>Pleocyemata</taxon>
        <taxon>Brachyura</taxon>
        <taxon>Eubrachyura</taxon>
        <taxon>Portunoidea</taxon>
        <taxon>Portunidae</taxon>
        <taxon>Portuninae</taxon>
        <taxon>Portunus</taxon>
    </lineage>
</organism>
<dbReference type="AlphaFoldDB" id="A0A5B7H3H2"/>
<protein>
    <submittedName>
        <fullName evidence="1">Uncharacterized protein</fullName>
    </submittedName>
</protein>
<dbReference type="Proteomes" id="UP000324222">
    <property type="component" value="Unassembled WGS sequence"/>
</dbReference>
<dbReference type="EMBL" id="VSRR010022186">
    <property type="protein sequence ID" value="MPC64499.1"/>
    <property type="molecule type" value="Genomic_DNA"/>
</dbReference>
<comment type="caution">
    <text evidence="1">The sequence shown here is derived from an EMBL/GenBank/DDBJ whole genome shotgun (WGS) entry which is preliminary data.</text>
</comment>
<keyword evidence="2" id="KW-1185">Reference proteome</keyword>
<evidence type="ECO:0000313" key="1">
    <source>
        <dbReference type="EMBL" id="MPC64499.1"/>
    </source>
</evidence>
<evidence type="ECO:0000313" key="2">
    <source>
        <dbReference type="Proteomes" id="UP000324222"/>
    </source>
</evidence>
<sequence>MAFMPRITIKPRGFVVVTHAQNVSRSPTAKLEAYDTSSLTLPLLPTHHDHVDGTFCPCLAAQNMDDTPRTPSVH</sequence>
<accession>A0A5B7H3H2</accession>
<reference evidence="1 2" key="1">
    <citation type="submission" date="2019-05" db="EMBL/GenBank/DDBJ databases">
        <title>Another draft genome of Portunus trituberculatus and its Hox gene families provides insights of decapod evolution.</title>
        <authorList>
            <person name="Jeong J.-H."/>
            <person name="Song I."/>
            <person name="Kim S."/>
            <person name="Choi T."/>
            <person name="Kim D."/>
            <person name="Ryu S."/>
            <person name="Kim W."/>
        </authorList>
    </citation>
    <scope>NUCLEOTIDE SEQUENCE [LARGE SCALE GENOMIC DNA]</scope>
    <source>
        <tissue evidence="1">Muscle</tissue>
    </source>
</reference>